<reference evidence="2 3" key="1">
    <citation type="journal article" date="2021" name="Sci. Rep.">
        <title>Genome sequencing of the multicellular alga Astrephomene provides insights into convergent evolution of germ-soma differentiation.</title>
        <authorList>
            <person name="Yamashita S."/>
            <person name="Yamamoto K."/>
            <person name="Matsuzaki R."/>
            <person name="Suzuki S."/>
            <person name="Yamaguchi H."/>
            <person name="Hirooka S."/>
            <person name="Minakuchi Y."/>
            <person name="Miyagishima S."/>
            <person name="Kawachi M."/>
            <person name="Toyoda A."/>
            <person name="Nozaki H."/>
        </authorList>
    </citation>
    <scope>NUCLEOTIDE SEQUENCE [LARGE SCALE GENOMIC DNA]</scope>
    <source>
        <strain evidence="2 3">NIES-4017</strain>
    </source>
</reference>
<feature type="signal peptide" evidence="1">
    <location>
        <begin position="1"/>
        <end position="23"/>
    </location>
</feature>
<gene>
    <name evidence="2" type="ORF">Agub_g10477</name>
</gene>
<dbReference type="Gene3D" id="3.40.50.300">
    <property type="entry name" value="P-loop containing nucleotide triphosphate hydrolases"/>
    <property type="match status" value="1"/>
</dbReference>
<evidence type="ECO:0000313" key="2">
    <source>
        <dbReference type="EMBL" id="GFR48574.1"/>
    </source>
</evidence>
<accession>A0AAD3HP37</accession>
<comment type="caution">
    <text evidence="2">The sequence shown here is derived from an EMBL/GenBank/DDBJ whole genome shotgun (WGS) entry which is preliminary data.</text>
</comment>
<protein>
    <submittedName>
        <fullName evidence="2">Uncharacterized protein</fullName>
    </submittedName>
</protein>
<proteinExistence type="predicted"/>
<sequence length="530" mass="58139">MELTNVLRILLLLIATTVTAVTSQTVSRDINHALLARLRLDEPLLHNVIDSSTSISLEPHYNETLQTLAQLLNTTASIKTNATEAIASAAYSLAHDRSLSGDVVAEKLKALNVLVDSLPQKVASLPAVRRSLVASLVLRRLNDGPFEPGEQLQSAERLLLQLFHLHKAAALRKKAVEFTHVSKSGGTSFCQLGRSNGCATESFHPFHNCLVEGFDDDPRYINGSVHAALRGRSRTRCYKPFKAMKLRRTELSCQDRRRRLTSRGYTFYANEYTAFGGRQDPRLAHPCTNMMTVLQLRHPYTRVISHIKHMWAAYRSHCKEDRAVFFAQGHDTPVWTQLAPAPTNNYLIRSLLGEAVFNLPAGHITPDHLELAKAFLTQQYDVLLVLEDADLSAQAMRFGLGWEEHARHANEEHKDPESGLPTNLDMLRRLNRLDLEAYKHGVVMARLDAVLYDMALAAREAEAAAAVAVAAAEAGEAAAGGAEAREAAAEAVPTEAEAAVVEAETAESVSGAEGEVKQLVEATVAQEQVG</sequence>
<keyword evidence="3" id="KW-1185">Reference proteome</keyword>
<dbReference type="InterPro" id="IPR027417">
    <property type="entry name" value="P-loop_NTPase"/>
</dbReference>
<dbReference type="AlphaFoldDB" id="A0AAD3HP37"/>
<keyword evidence="1" id="KW-0732">Signal</keyword>
<name>A0AAD3HP37_9CHLO</name>
<evidence type="ECO:0000256" key="1">
    <source>
        <dbReference type="SAM" id="SignalP"/>
    </source>
</evidence>
<dbReference type="EMBL" id="BMAR01000024">
    <property type="protein sequence ID" value="GFR48574.1"/>
    <property type="molecule type" value="Genomic_DNA"/>
</dbReference>
<organism evidence="2 3">
    <name type="scientific">Astrephomene gubernaculifera</name>
    <dbReference type="NCBI Taxonomy" id="47775"/>
    <lineage>
        <taxon>Eukaryota</taxon>
        <taxon>Viridiplantae</taxon>
        <taxon>Chlorophyta</taxon>
        <taxon>core chlorophytes</taxon>
        <taxon>Chlorophyceae</taxon>
        <taxon>CS clade</taxon>
        <taxon>Chlamydomonadales</taxon>
        <taxon>Astrephomenaceae</taxon>
        <taxon>Astrephomene</taxon>
    </lineage>
</organism>
<feature type="chain" id="PRO_5042286598" evidence="1">
    <location>
        <begin position="24"/>
        <end position="530"/>
    </location>
</feature>
<evidence type="ECO:0000313" key="3">
    <source>
        <dbReference type="Proteomes" id="UP001054857"/>
    </source>
</evidence>
<dbReference type="Proteomes" id="UP001054857">
    <property type="component" value="Unassembled WGS sequence"/>
</dbReference>
<feature type="non-terminal residue" evidence="2">
    <location>
        <position position="1"/>
    </location>
</feature>